<comment type="similarity">
    <text evidence="2 11">Belongs to the E2F/DP family.</text>
</comment>
<feature type="region of interest" description="Disordered" evidence="12">
    <location>
        <begin position="417"/>
        <end position="445"/>
    </location>
</feature>
<dbReference type="InterPro" id="IPR036388">
    <property type="entry name" value="WH-like_DNA-bd_sf"/>
</dbReference>
<evidence type="ECO:0000259" key="13">
    <source>
        <dbReference type="SMART" id="SM01372"/>
    </source>
</evidence>
<dbReference type="InterPro" id="IPR036390">
    <property type="entry name" value="WH_DNA-bd_sf"/>
</dbReference>
<evidence type="ECO:0000256" key="10">
    <source>
        <dbReference type="ARBA" id="ARBA00039675"/>
    </source>
</evidence>
<evidence type="ECO:0000256" key="6">
    <source>
        <dbReference type="ARBA" id="ARBA00023159"/>
    </source>
</evidence>
<dbReference type="PANTHER" id="PTHR12081">
    <property type="entry name" value="TRANSCRIPTION FACTOR E2F"/>
    <property type="match status" value="1"/>
</dbReference>
<dbReference type="Pfam" id="PF02319">
    <property type="entry name" value="WHD_E2F_TDP"/>
    <property type="match status" value="2"/>
</dbReference>
<evidence type="ECO:0000256" key="2">
    <source>
        <dbReference type="ARBA" id="ARBA00010940"/>
    </source>
</evidence>
<evidence type="ECO:0000256" key="11">
    <source>
        <dbReference type="RuleBase" id="RU003796"/>
    </source>
</evidence>
<comment type="caution">
    <text evidence="14">The sequence shown here is derived from an EMBL/GenBank/DDBJ whole genome shotgun (WGS) entry which is preliminary data.</text>
</comment>
<reference evidence="14 15" key="1">
    <citation type="submission" date="2024-08" db="EMBL/GenBank/DDBJ databases">
        <title>The draft genome of Apodemus speciosus.</title>
        <authorList>
            <person name="Nabeshima K."/>
            <person name="Suzuki S."/>
            <person name="Onuma M."/>
        </authorList>
    </citation>
    <scope>NUCLEOTIDE SEQUENCE [LARGE SCALE GENOMIC DNA]</scope>
    <source>
        <strain evidence="14">IB14-021</strain>
    </source>
</reference>
<accession>A0ABQ0F8F9</accession>
<keyword evidence="4 11" id="KW-0805">Transcription regulation</keyword>
<feature type="region of interest" description="Disordered" evidence="12">
    <location>
        <begin position="565"/>
        <end position="623"/>
    </location>
</feature>
<keyword evidence="15" id="KW-1185">Reference proteome</keyword>
<comment type="subcellular location">
    <subcellularLocation>
        <location evidence="1 11">Nucleus</location>
    </subcellularLocation>
</comment>
<dbReference type="SMART" id="SM01372">
    <property type="entry name" value="E2F_TDP"/>
    <property type="match status" value="2"/>
</dbReference>
<proteinExistence type="inferred from homology"/>
<evidence type="ECO:0000256" key="1">
    <source>
        <dbReference type="ARBA" id="ARBA00004123"/>
    </source>
</evidence>
<dbReference type="Gene3D" id="1.10.10.10">
    <property type="entry name" value="Winged helix-like DNA-binding domain superfamily/Winged helix DNA-binding domain"/>
    <property type="match status" value="2"/>
</dbReference>
<evidence type="ECO:0000313" key="14">
    <source>
        <dbReference type="EMBL" id="GAB1295557.1"/>
    </source>
</evidence>
<evidence type="ECO:0000256" key="8">
    <source>
        <dbReference type="ARBA" id="ARBA00023242"/>
    </source>
</evidence>
<evidence type="ECO:0000256" key="3">
    <source>
        <dbReference type="ARBA" id="ARBA00022491"/>
    </source>
</evidence>
<feature type="region of interest" description="Disordered" evidence="12">
    <location>
        <begin position="864"/>
        <end position="893"/>
    </location>
</feature>
<dbReference type="SUPFAM" id="SSF46785">
    <property type="entry name" value="Winged helix' DNA-binding domain"/>
    <property type="match status" value="2"/>
</dbReference>
<protein>
    <recommendedName>
        <fullName evidence="10">Transcription factor E2F7</fullName>
    </recommendedName>
</protein>
<feature type="domain" description="E2F/DP family winged-helix DNA-binding" evidence="13">
    <location>
        <begin position="283"/>
        <end position="374"/>
    </location>
</feature>
<gene>
    <name evidence="14" type="ORF">APTSU1_001079100</name>
</gene>
<keyword evidence="5 11" id="KW-0238">DNA-binding</keyword>
<keyword evidence="3" id="KW-0678">Repressor</keyword>
<feature type="domain" description="E2F/DP family winged-helix DNA-binding" evidence="13">
    <location>
        <begin position="143"/>
        <end position="212"/>
    </location>
</feature>
<dbReference type="InterPro" id="IPR003316">
    <property type="entry name" value="E2F_WHTH_DNA-bd_dom"/>
</dbReference>
<evidence type="ECO:0000313" key="15">
    <source>
        <dbReference type="Proteomes" id="UP001623349"/>
    </source>
</evidence>
<dbReference type="EMBL" id="BAAFST010000010">
    <property type="protein sequence ID" value="GAB1295557.1"/>
    <property type="molecule type" value="Genomic_DNA"/>
</dbReference>
<keyword evidence="6" id="KW-0010">Activator</keyword>
<dbReference type="Proteomes" id="UP001623349">
    <property type="component" value="Unassembled WGS sequence"/>
</dbReference>
<evidence type="ECO:0000256" key="9">
    <source>
        <dbReference type="ARBA" id="ARBA00023306"/>
    </source>
</evidence>
<evidence type="ECO:0000256" key="5">
    <source>
        <dbReference type="ARBA" id="ARBA00023125"/>
    </source>
</evidence>
<sequence>MEVNCLTLKDLISPRQSRLDFAIEDAETAQKENIFVDRSRMTPKTPMKNEPIDLSKQRIFTPERNPITPVKPVDRQPQVEPWTPTANLKMLISAASPDIRDREKKKELFRPIENKEDAFENSLQLDMASDGAVDDYEKQRPSRKQKSLGLLCQKFLARYPSYPLSTEKTTISLDEVAVSLGVERRRIYDIVNVLESLHLVSRVAKNQYGWHGRHSLPKTLRTLQRLGEEQKYEEQMACLQQKELDLTEYRFGERRKDGSPDPRDQHLLEFAESDYPSSSANSRKDKSLRIMSQKFVMLFLVSKTKIVTLDVAAKILIEESQDTPDHSKFKNEGCLQAKVRRLYDIANVLTSLTLIKKVHVTEERGRKPAFKWIGPADFSSTDEELLDVSASVLPELKKETYGQIRVCAKERLARSGSFNTVPTSEKTQRRVSSEPSSPQGGKQGSAYSLEIGSLAAIYRQKVEDNSQGEAFISKRAVPPARVTDPALPMDPEYCVKPSARPLFSVAQTDLPAFPMQNGPSGQVGVPVPSAASDAESLKPALLAGQPLVYVPSTPLFMLYGGVQEPRSEEDSCGSDVPADLSVTPAQKRLCEERDPEEEEDEPAMKRQSQEFEDGPLSLVMPKKPSDLDLACPVTMGNGRSPPLKTPLQQKTFQERLSQTASLLLSVETRQEIQTLKSLPTKAETTKDPSLLQYLYVQSPAGLNGFNMLVPGAQTPHAVTPSPAPLPSFGVPCMFLPSAGLGPFPVLYSPAIPSGPGALPSPGPMNFGLSTLGSASHLLISPAAMVGPKSSTLPCADPQLPGQSSLNLSPVMPGSHGVIHPESPGYVRHPVSMVKAEQGEPSANCLFHKALGSRTREVVLSDKSFQCHPASRQQKERPLHQRLPRASNGDIGRRSSRLLAALAMLSLEEEKGTNHETLAQPRGD</sequence>
<keyword evidence="9" id="KW-0131">Cell cycle</keyword>
<evidence type="ECO:0000256" key="12">
    <source>
        <dbReference type="SAM" id="MobiDB-lite"/>
    </source>
</evidence>
<dbReference type="InterPro" id="IPR015633">
    <property type="entry name" value="E2F"/>
</dbReference>
<evidence type="ECO:0000256" key="4">
    <source>
        <dbReference type="ARBA" id="ARBA00023015"/>
    </source>
</evidence>
<evidence type="ECO:0000256" key="7">
    <source>
        <dbReference type="ARBA" id="ARBA00023163"/>
    </source>
</evidence>
<organism evidence="14 15">
    <name type="scientific">Apodemus speciosus</name>
    <name type="common">Large Japanese field mouse</name>
    <dbReference type="NCBI Taxonomy" id="105296"/>
    <lineage>
        <taxon>Eukaryota</taxon>
        <taxon>Metazoa</taxon>
        <taxon>Chordata</taxon>
        <taxon>Craniata</taxon>
        <taxon>Vertebrata</taxon>
        <taxon>Euteleostomi</taxon>
        <taxon>Mammalia</taxon>
        <taxon>Eutheria</taxon>
        <taxon>Euarchontoglires</taxon>
        <taxon>Glires</taxon>
        <taxon>Rodentia</taxon>
        <taxon>Myomorpha</taxon>
        <taxon>Muroidea</taxon>
        <taxon>Muridae</taxon>
        <taxon>Murinae</taxon>
        <taxon>Apodemus</taxon>
    </lineage>
</organism>
<name>A0ABQ0F8F9_APOSI</name>
<dbReference type="PANTHER" id="PTHR12081:SF25">
    <property type="entry name" value="TRANSCRIPTION FACTOR E2F7"/>
    <property type="match status" value="1"/>
</dbReference>
<keyword evidence="7 11" id="KW-0804">Transcription</keyword>
<keyword evidence="8 11" id="KW-0539">Nucleus</keyword>